<gene>
    <name evidence="1" type="ORF">E2C01_013404</name>
</gene>
<dbReference type="AlphaFoldDB" id="A0A5B7DGJ8"/>
<reference evidence="1 2" key="1">
    <citation type="submission" date="2019-05" db="EMBL/GenBank/DDBJ databases">
        <title>Another draft genome of Portunus trituberculatus and its Hox gene families provides insights of decapod evolution.</title>
        <authorList>
            <person name="Jeong J.-H."/>
            <person name="Song I."/>
            <person name="Kim S."/>
            <person name="Choi T."/>
            <person name="Kim D."/>
            <person name="Ryu S."/>
            <person name="Kim W."/>
        </authorList>
    </citation>
    <scope>NUCLEOTIDE SEQUENCE [LARGE SCALE GENOMIC DNA]</scope>
    <source>
        <tissue evidence="1">Muscle</tissue>
    </source>
</reference>
<dbReference type="EMBL" id="VSRR010000874">
    <property type="protein sequence ID" value="MPC20460.1"/>
    <property type="molecule type" value="Genomic_DNA"/>
</dbReference>
<sequence length="85" mass="9221">MHCRISTSDGLKGTPSGDIFRSFLGAAVFSGANCGSCRTDCPKQRGNRKEGDPTLCRISYFRAKVPASQLKRKCPLLTTAVQLEL</sequence>
<keyword evidence="2" id="KW-1185">Reference proteome</keyword>
<protein>
    <submittedName>
        <fullName evidence="1">Uncharacterized protein</fullName>
    </submittedName>
</protein>
<evidence type="ECO:0000313" key="1">
    <source>
        <dbReference type="EMBL" id="MPC20460.1"/>
    </source>
</evidence>
<organism evidence="1 2">
    <name type="scientific">Portunus trituberculatus</name>
    <name type="common">Swimming crab</name>
    <name type="synonym">Neptunus trituberculatus</name>
    <dbReference type="NCBI Taxonomy" id="210409"/>
    <lineage>
        <taxon>Eukaryota</taxon>
        <taxon>Metazoa</taxon>
        <taxon>Ecdysozoa</taxon>
        <taxon>Arthropoda</taxon>
        <taxon>Crustacea</taxon>
        <taxon>Multicrustacea</taxon>
        <taxon>Malacostraca</taxon>
        <taxon>Eumalacostraca</taxon>
        <taxon>Eucarida</taxon>
        <taxon>Decapoda</taxon>
        <taxon>Pleocyemata</taxon>
        <taxon>Brachyura</taxon>
        <taxon>Eubrachyura</taxon>
        <taxon>Portunoidea</taxon>
        <taxon>Portunidae</taxon>
        <taxon>Portuninae</taxon>
        <taxon>Portunus</taxon>
    </lineage>
</organism>
<proteinExistence type="predicted"/>
<comment type="caution">
    <text evidence="1">The sequence shown here is derived from an EMBL/GenBank/DDBJ whole genome shotgun (WGS) entry which is preliminary data.</text>
</comment>
<evidence type="ECO:0000313" key="2">
    <source>
        <dbReference type="Proteomes" id="UP000324222"/>
    </source>
</evidence>
<accession>A0A5B7DGJ8</accession>
<dbReference type="Proteomes" id="UP000324222">
    <property type="component" value="Unassembled WGS sequence"/>
</dbReference>
<name>A0A5B7DGJ8_PORTR</name>